<proteinExistence type="predicted"/>
<evidence type="ECO:0000256" key="1">
    <source>
        <dbReference type="SAM" id="Phobius"/>
    </source>
</evidence>
<dbReference type="STRING" id="1121884.SAMN02745131_00182"/>
<feature type="transmembrane region" description="Helical" evidence="1">
    <location>
        <begin position="52"/>
        <end position="70"/>
    </location>
</feature>
<dbReference type="AlphaFoldDB" id="A0A1M4SNS1"/>
<reference evidence="2 3" key="1">
    <citation type="submission" date="2016-11" db="EMBL/GenBank/DDBJ databases">
        <authorList>
            <person name="Jaros S."/>
            <person name="Januszkiewicz K."/>
            <person name="Wedrychowicz H."/>
        </authorList>
    </citation>
    <scope>NUCLEOTIDE SEQUENCE [LARGE SCALE GENOMIC DNA]</scope>
    <source>
        <strain evidence="2 3">DSM 18119</strain>
    </source>
</reference>
<keyword evidence="1" id="KW-0812">Transmembrane</keyword>
<keyword evidence="1" id="KW-1133">Transmembrane helix</keyword>
<organism evidence="2 3">
    <name type="scientific">Flavisolibacter ginsengisoli DSM 18119</name>
    <dbReference type="NCBI Taxonomy" id="1121884"/>
    <lineage>
        <taxon>Bacteria</taxon>
        <taxon>Pseudomonadati</taxon>
        <taxon>Bacteroidota</taxon>
        <taxon>Chitinophagia</taxon>
        <taxon>Chitinophagales</taxon>
        <taxon>Chitinophagaceae</taxon>
        <taxon>Flavisolibacter</taxon>
    </lineage>
</organism>
<gene>
    <name evidence="2" type="ORF">SAMN02745131_00182</name>
</gene>
<feature type="transmembrane region" description="Helical" evidence="1">
    <location>
        <begin position="76"/>
        <end position="96"/>
    </location>
</feature>
<evidence type="ECO:0000313" key="2">
    <source>
        <dbReference type="EMBL" id="SHE33934.1"/>
    </source>
</evidence>
<name>A0A1M4SNS1_9BACT</name>
<protein>
    <submittedName>
        <fullName evidence="2">Uncharacterized protein</fullName>
    </submittedName>
</protein>
<feature type="transmembrane region" description="Helical" evidence="1">
    <location>
        <begin position="117"/>
        <end position="136"/>
    </location>
</feature>
<dbReference type="InterPro" id="IPR045708">
    <property type="entry name" value="DUF6064"/>
</dbReference>
<feature type="transmembrane region" description="Helical" evidence="1">
    <location>
        <begin position="165"/>
        <end position="185"/>
    </location>
</feature>
<accession>A0A1M4SNS1</accession>
<dbReference type="Proteomes" id="UP000184048">
    <property type="component" value="Unassembled WGS sequence"/>
</dbReference>
<dbReference type="EMBL" id="FQUU01000001">
    <property type="protein sequence ID" value="SHE33934.1"/>
    <property type="molecule type" value="Genomic_DNA"/>
</dbReference>
<keyword evidence="3" id="KW-1185">Reference proteome</keyword>
<evidence type="ECO:0000313" key="3">
    <source>
        <dbReference type="Proteomes" id="UP000184048"/>
    </source>
</evidence>
<sequence>MKLPFTVEQFLGVFKTYNESIFPLQMLFYLLAGAIVFLSVKTSVWSDKVINSILAFFWVWMGIAYHILFFSTINKAAYLFGILFIIQGLLFFYYGVLKQRIRYKVKQNKPGMMGTTLVIFALIIYPALGYLFGHVYPSTPVFGVPCPTTIFSFGILLWSDKKVPVIILIIPFSWSLVGFFAATVLGMREDFALVLAGLLATALLLFGKQGVQTAKG</sequence>
<feature type="transmembrane region" description="Helical" evidence="1">
    <location>
        <begin position="191"/>
        <end position="207"/>
    </location>
</feature>
<dbReference type="Pfam" id="PF19540">
    <property type="entry name" value="DUF6064"/>
    <property type="match status" value="1"/>
</dbReference>
<dbReference type="RefSeq" id="WP_072833349.1">
    <property type="nucleotide sequence ID" value="NZ_FQUU01000001.1"/>
</dbReference>
<dbReference type="OrthoDB" id="1437042at2"/>
<feature type="transmembrane region" description="Helical" evidence="1">
    <location>
        <begin position="20"/>
        <end position="40"/>
    </location>
</feature>
<keyword evidence="1" id="KW-0472">Membrane</keyword>
<feature type="transmembrane region" description="Helical" evidence="1">
    <location>
        <begin position="142"/>
        <end position="158"/>
    </location>
</feature>